<accession>A0A2P5FCI3</accession>
<dbReference type="OrthoDB" id="10415861at2759"/>
<proteinExistence type="predicted"/>
<dbReference type="Proteomes" id="UP000237000">
    <property type="component" value="Unassembled WGS sequence"/>
</dbReference>
<dbReference type="InParanoid" id="A0A2P5FCI3"/>
<comment type="caution">
    <text evidence="1">The sequence shown here is derived from an EMBL/GenBank/DDBJ whole genome shotgun (WGS) entry which is preliminary data.</text>
</comment>
<evidence type="ECO:0000313" key="1">
    <source>
        <dbReference type="EMBL" id="PON95500.1"/>
    </source>
</evidence>
<name>A0A2P5FCI3_TREOI</name>
<evidence type="ECO:0000313" key="2">
    <source>
        <dbReference type="Proteomes" id="UP000237000"/>
    </source>
</evidence>
<dbReference type="AlphaFoldDB" id="A0A2P5FCI3"/>
<dbReference type="EMBL" id="JXTC01000044">
    <property type="protein sequence ID" value="PON95500.1"/>
    <property type="molecule type" value="Genomic_DNA"/>
</dbReference>
<organism evidence="1 2">
    <name type="scientific">Trema orientale</name>
    <name type="common">Charcoal tree</name>
    <name type="synonym">Celtis orientalis</name>
    <dbReference type="NCBI Taxonomy" id="63057"/>
    <lineage>
        <taxon>Eukaryota</taxon>
        <taxon>Viridiplantae</taxon>
        <taxon>Streptophyta</taxon>
        <taxon>Embryophyta</taxon>
        <taxon>Tracheophyta</taxon>
        <taxon>Spermatophyta</taxon>
        <taxon>Magnoliopsida</taxon>
        <taxon>eudicotyledons</taxon>
        <taxon>Gunneridae</taxon>
        <taxon>Pentapetalae</taxon>
        <taxon>rosids</taxon>
        <taxon>fabids</taxon>
        <taxon>Rosales</taxon>
        <taxon>Cannabaceae</taxon>
        <taxon>Trema</taxon>
    </lineage>
</organism>
<protein>
    <submittedName>
        <fullName evidence="1">Uncharacterized protein</fullName>
    </submittedName>
</protein>
<keyword evidence="2" id="KW-1185">Reference proteome</keyword>
<sequence length="73" mass="8278">MSEMRPCGSQAISDLVVFGRKEGRPYNDLVYTFLPRVPGLPPKSSSSLWCLCGISWLRSWISTTNIFMFMDLS</sequence>
<reference evidence="2" key="1">
    <citation type="submission" date="2016-06" db="EMBL/GenBank/DDBJ databases">
        <title>Parallel loss of symbiosis genes in relatives of nitrogen-fixing non-legume Parasponia.</title>
        <authorList>
            <person name="Van Velzen R."/>
            <person name="Holmer R."/>
            <person name="Bu F."/>
            <person name="Rutten L."/>
            <person name="Van Zeijl A."/>
            <person name="Liu W."/>
            <person name="Santuari L."/>
            <person name="Cao Q."/>
            <person name="Sharma T."/>
            <person name="Shen D."/>
            <person name="Roswanjaya Y."/>
            <person name="Wardhani T."/>
            <person name="Kalhor M.S."/>
            <person name="Jansen J."/>
            <person name="Van den Hoogen J."/>
            <person name="Gungor B."/>
            <person name="Hartog M."/>
            <person name="Hontelez J."/>
            <person name="Verver J."/>
            <person name="Yang W.-C."/>
            <person name="Schijlen E."/>
            <person name="Repin R."/>
            <person name="Schilthuizen M."/>
            <person name="Schranz E."/>
            <person name="Heidstra R."/>
            <person name="Miyata K."/>
            <person name="Fedorova E."/>
            <person name="Kohlen W."/>
            <person name="Bisseling T."/>
            <person name="Smit S."/>
            <person name="Geurts R."/>
        </authorList>
    </citation>
    <scope>NUCLEOTIDE SEQUENCE [LARGE SCALE GENOMIC DNA]</scope>
    <source>
        <strain evidence="2">cv. RG33-2</strain>
    </source>
</reference>
<gene>
    <name evidence="1" type="ORF">TorRG33x02_086460</name>
</gene>